<dbReference type="RefSeq" id="WP_198074042.1">
    <property type="nucleotide sequence ID" value="NZ_JAEDAE010000001.1"/>
</dbReference>
<protein>
    <submittedName>
        <fullName evidence="2">Uncharacterized protein</fullName>
    </submittedName>
</protein>
<evidence type="ECO:0000256" key="1">
    <source>
        <dbReference type="SAM" id="MobiDB-lite"/>
    </source>
</evidence>
<feature type="region of interest" description="Disordered" evidence="1">
    <location>
        <begin position="1"/>
        <end position="23"/>
    </location>
</feature>
<feature type="compositionally biased region" description="Pro residues" evidence="1">
    <location>
        <begin position="7"/>
        <end position="16"/>
    </location>
</feature>
<dbReference type="EMBL" id="JAEDAE010000001">
    <property type="protein sequence ID" value="MBH8556622.1"/>
    <property type="molecule type" value="Genomic_DNA"/>
</dbReference>
<comment type="caution">
    <text evidence="2">The sequence shown here is derived from an EMBL/GenBank/DDBJ whole genome shotgun (WGS) entry which is preliminary data.</text>
</comment>
<sequence length="64" mass="6615">MNHPTTSPLPAPPADAPVPGAAAVTGEAHPVAACAPTLTVSRGTRPLITRRPANGCLGERRRYF</sequence>
<keyword evidence="3" id="KW-1185">Reference proteome</keyword>
<proteinExistence type="predicted"/>
<evidence type="ECO:0000313" key="3">
    <source>
        <dbReference type="Proteomes" id="UP000625631"/>
    </source>
</evidence>
<dbReference type="Proteomes" id="UP000625631">
    <property type="component" value="Unassembled WGS sequence"/>
</dbReference>
<reference evidence="2 3" key="1">
    <citation type="submission" date="2020-12" db="EMBL/GenBank/DDBJ databases">
        <title>Hymenobacter sp.</title>
        <authorList>
            <person name="Kim M.K."/>
        </authorList>
    </citation>
    <scope>NUCLEOTIDE SEQUENCE [LARGE SCALE GENOMIC DNA]</scope>
    <source>
        <strain evidence="2 3">BT442</strain>
    </source>
</reference>
<accession>A0ABS0Q259</accession>
<name>A0ABS0Q259_9BACT</name>
<organism evidence="2 3">
    <name type="scientific">Hymenobacter negativus</name>
    <dbReference type="NCBI Taxonomy" id="2795026"/>
    <lineage>
        <taxon>Bacteria</taxon>
        <taxon>Pseudomonadati</taxon>
        <taxon>Bacteroidota</taxon>
        <taxon>Cytophagia</taxon>
        <taxon>Cytophagales</taxon>
        <taxon>Hymenobacteraceae</taxon>
        <taxon>Hymenobacter</taxon>
    </lineage>
</organism>
<evidence type="ECO:0000313" key="2">
    <source>
        <dbReference type="EMBL" id="MBH8556622.1"/>
    </source>
</evidence>
<gene>
    <name evidence="2" type="ORF">I7X13_01085</name>
</gene>